<dbReference type="InterPro" id="IPR058634">
    <property type="entry name" value="AaeA-lik-b-barrel"/>
</dbReference>
<dbReference type="EMBL" id="JAYWLC010000003">
    <property type="protein sequence ID" value="MER5171197.1"/>
    <property type="molecule type" value="Genomic_DNA"/>
</dbReference>
<reference evidence="8 9" key="1">
    <citation type="submission" date="2024-01" db="EMBL/GenBank/DDBJ databases">
        <authorList>
            <person name="Deng Y."/>
            <person name="Su J."/>
        </authorList>
    </citation>
    <scope>NUCLEOTIDE SEQUENCE [LARGE SCALE GENOMIC DNA]</scope>
    <source>
        <strain evidence="8 9">CPCC 100088</strain>
    </source>
</reference>
<keyword evidence="2 5" id="KW-0812">Transmembrane</keyword>
<dbReference type="Gene3D" id="2.40.50.100">
    <property type="match status" value="1"/>
</dbReference>
<evidence type="ECO:0000313" key="9">
    <source>
        <dbReference type="Proteomes" id="UP001438953"/>
    </source>
</evidence>
<evidence type="ECO:0000256" key="3">
    <source>
        <dbReference type="ARBA" id="ARBA00022989"/>
    </source>
</evidence>
<reference evidence="8 9" key="2">
    <citation type="submission" date="2024-06" db="EMBL/GenBank/DDBJ databases">
        <title>Thioclava kandeliae sp. nov. from a rhizosphere soil sample of Kandelia candel in a mangrove.</title>
        <authorList>
            <person name="Mu T."/>
        </authorList>
    </citation>
    <scope>NUCLEOTIDE SEQUENCE [LARGE SCALE GENOMIC DNA]</scope>
    <source>
        <strain evidence="8 9">CPCC 100088</strain>
    </source>
</reference>
<dbReference type="Pfam" id="PF25963">
    <property type="entry name" value="Beta-barrel_AAEA"/>
    <property type="match status" value="1"/>
</dbReference>
<evidence type="ECO:0000256" key="2">
    <source>
        <dbReference type="ARBA" id="ARBA00022692"/>
    </source>
</evidence>
<evidence type="ECO:0000259" key="7">
    <source>
        <dbReference type="Pfam" id="PF25963"/>
    </source>
</evidence>
<keyword evidence="9" id="KW-1185">Reference proteome</keyword>
<dbReference type="Pfam" id="PF25917">
    <property type="entry name" value="BSH_RND"/>
    <property type="match status" value="1"/>
</dbReference>
<keyword evidence="4 5" id="KW-0472">Membrane</keyword>
<comment type="similarity">
    <text evidence="1">Belongs to the membrane fusion protein (MFP) (TC 8.A.1) family.</text>
</comment>
<dbReference type="InterPro" id="IPR050393">
    <property type="entry name" value="MFP_Efflux_Pump"/>
</dbReference>
<gene>
    <name evidence="8" type="ORF">VSX56_05345</name>
</gene>
<evidence type="ECO:0000256" key="1">
    <source>
        <dbReference type="ARBA" id="ARBA00009477"/>
    </source>
</evidence>
<feature type="domain" description="Multidrug resistance protein MdtA-like barrel-sandwich hybrid" evidence="6">
    <location>
        <begin position="48"/>
        <end position="189"/>
    </location>
</feature>
<comment type="caution">
    <text evidence="8">The sequence shown here is derived from an EMBL/GenBank/DDBJ whole genome shotgun (WGS) entry which is preliminary data.</text>
</comment>
<accession>A0ABV1SE67</accession>
<dbReference type="InterPro" id="IPR058625">
    <property type="entry name" value="MdtA-like_BSH"/>
</dbReference>
<organism evidence="8 9">
    <name type="scientific">Thioclava kandeliae</name>
    <dbReference type="NCBI Taxonomy" id="3070818"/>
    <lineage>
        <taxon>Bacteria</taxon>
        <taxon>Pseudomonadati</taxon>
        <taxon>Pseudomonadota</taxon>
        <taxon>Alphaproteobacteria</taxon>
        <taxon>Rhodobacterales</taxon>
        <taxon>Paracoccaceae</taxon>
        <taxon>Thioclava</taxon>
    </lineage>
</organism>
<dbReference type="PANTHER" id="PTHR30367">
    <property type="entry name" value="P-HYDROXYBENZOIC ACID EFFLUX PUMP SUBUNIT AAEA-RELATED"/>
    <property type="match status" value="1"/>
</dbReference>
<proteinExistence type="inferred from homology"/>
<dbReference type="InterPro" id="IPR006143">
    <property type="entry name" value="RND_pump_MFP"/>
</dbReference>
<dbReference type="NCBIfam" id="TIGR01730">
    <property type="entry name" value="RND_mfp"/>
    <property type="match status" value="1"/>
</dbReference>
<evidence type="ECO:0000256" key="5">
    <source>
        <dbReference type="SAM" id="Phobius"/>
    </source>
</evidence>
<evidence type="ECO:0000256" key="4">
    <source>
        <dbReference type="ARBA" id="ARBA00023136"/>
    </source>
</evidence>
<evidence type="ECO:0000313" key="8">
    <source>
        <dbReference type="EMBL" id="MER5171197.1"/>
    </source>
</evidence>
<name>A0ABV1SE67_9RHOB</name>
<dbReference type="SUPFAM" id="SSF111369">
    <property type="entry name" value="HlyD-like secretion proteins"/>
    <property type="match status" value="1"/>
</dbReference>
<keyword evidence="3 5" id="KW-1133">Transmembrane helix</keyword>
<feature type="transmembrane region" description="Helical" evidence="5">
    <location>
        <begin position="12"/>
        <end position="30"/>
    </location>
</feature>
<sequence>MISSLKRNGGRVALTFVMVACAGFLGWHLWNYYMNAPWTRDGRVSADVVQIAPEVAGRIDKVAVKNDQFVHAGDLLFEVDPSSFKLAVEQAQAELDSERETMELKASIAHRNDSLTKHGTISVETNEEAQREAAAAAANVRSAKAALAIAQLDLQRVAVRAPTDGYVTNLHLRQGDYAVAGTDAVNLVDAKSFRITGYFRETQLPRITLGAPVSAKLMGVRGTVTGHVASFGRGVADSNSANDTLGLPDVDPVFEWVRLAQRIPVTVQIDTLPEGAILSAGMSASVYIDKTTKNVRGNVPFKGEVLLAPAS</sequence>
<dbReference type="RefSeq" id="WP_350935404.1">
    <property type="nucleotide sequence ID" value="NZ_JAYWLC010000003.1"/>
</dbReference>
<protein>
    <submittedName>
        <fullName evidence="8">HlyD family secretion protein</fullName>
    </submittedName>
</protein>
<feature type="domain" description="p-hydroxybenzoic acid efflux pump subunit AaeA-like beta-barrel" evidence="7">
    <location>
        <begin position="192"/>
        <end position="288"/>
    </location>
</feature>
<evidence type="ECO:0000259" key="6">
    <source>
        <dbReference type="Pfam" id="PF25917"/>
    </source>
</evidence>
<dbReference type="Proteomes" id="UP001438953">
    <property type="component" value="Unassembled WGS sequence"/>
</dbReference>
<dbReference type="PANTHER" id="PTHR30367:SF12">
    <property type="entry name" value="P-HYDROXYBENZOIC ACID EFFLUX PUMP SUBUNIT AAEA"/>
    <property type="match status" value="1"/>
</dbReference>
<dbReference type="Gene3D" id="2.40.30.170">
    <property type="match status" value="1"/>
</dbReference>